<dbReference type="AlphaFoldDB" id="A0AAW1NRD3"/>
<feature type="domain" description="BZIP" evidence="2">
    <location>
        <begin position="235"/>
        <end position="299"/>
    </location>
</feature>
<evidence type="ECO:0000259" key="2">
    <source>
        <dbReference type="SMART" id="SM00338"/>
    </source>
</evidence>
<feature type="compositionally biased region" description="Polar residues" evidence="1">
    <location>
        <begin position="50"/>
        <end position="59"/>
    </location>
</feature>
<comment type="caution">
    <text evidence="3">The sequence shown here is derived from an EMBL/GenBank/DDBJ whole genome shotgun (WGS) entry which is preliminary data.</text>
</comment>
<feature type="region of interest" description="Disordered" evidence="1">
    <location>
        <begin position="323"/>
        <end position="342"/>
    </location>
</feature>
<dbReference type="SMART" id="SM00338">
    <property type="entry name" value="BRLZ"/>
    <property type="match status" value="1"/>
</dbReference>
<evidence type="ECO:0000256" key="1">
    <source>
        <dbReference type="SAM" id="MobiDB-lite"/>
    </source>
</evidence>
<dbReference type="SUPFAM" id="SSF57959">
    <property type="entry name" value="Leucine zipper domain"/>
    <property type="match status" value="1"/>
</dbReference>
<dbReference type="Gene3D" id="1.20.5.170">
    <property type="match status" value="1"/>
</dbReference>
<sequence length="595" mass="65738">MSRPGARLAGRGKAAEAGFSVESGFDPLDRQVISALASELASVSELESGWQPSWPATSAEQRDNHGVSGSPHPAASLTADASAPLHESWWPPLLTSVPVSCAPSKLDDSVPFNMYTTSVHSSLPPYTATARDFELDVPVRSHSCIATRAFPGSQCDPSALWEGWKALLPVAPPPDSEAPDPANAAGTEPQQQPANAPTLRNRMSRAATVAAAEESDSPADEPAPARSKNSNSGLSGDVYKASITARNRERQQRFRRRQKAKIAELEAQVATLSLQSKELDLERGSYTEKISSLSGTIAQRDQELMDANALLAQAQQQLLQQSGQAQQGAIAPKAEPEEPGEASLTLTLQEQSVTFTHAELQKLETQDVSKWWKEYVRQLASLLLLEKGGQLPEPSQERIVKLVAELLALMRYVWVSSHDAYEKFQAKGKMEEVHMPWEEKGHHRWRKLIQSLHLSPEQTAHMLQLRRHLRSRLQEIGDERHAIHATLLQSWEAQNVTGRDKAIERFKANKLLDNLKHGLRQENLIIREFVSCMYQQVLTPVQVAKCMVQAYPWYPDCQGIANWVAAESGEPEEAAEAAELLRCSPGDRIFDEHTP</sequence>
<feature type="region of interest" description="Disordered" evidence="1">
    <location>
        <begin position="1"/>
        <end position="21"/>
    </location>
</feature>
<dbReference type="EMBL" id="JALJOQ010000194">
    <property type="protein sequence ID" value="KAK9790347.1"/>
    <property type="molecule type" value="Genomic_DNA"/>
</dbReference>
<dbReference type="InterPro" id="IPR004827">
    <property type="entry name" value="bZIP"/>
</dbReference>
<feature type="region of interest" description="Disordered" evidence="1">
    <location>
        <begin position="49"/>
        <end position="80"/>
    </location>
</feature>
<proteinExistence type="predicted"/>
<organism evidence="3 4">
    <name type="scientific">Symbiochloris irregularis</name>
    <dbReference type="NCBI Taxonomy" id="706552"/>
    <lineage>
        <taxon>Eukaryota</taxon>
        <taxon>Viridiplantae</taxon>
        <taxon>Chlorophyta</taxon>
        <taxon>core chlorophytes</taxon>
        <taxon>Trebouxiophyceae</taxon>
        <taxon>Trebouxiales</taxon>
        <taxon>Trebouxiaceae</taxon>
        <taxon>Symbiochloris</taxon>
    </lineage>
</organism>
<feature type="compositionally biased region" description="Low complexity" evidence="1">
    <location>
        <begin position="323"/>
        <end position="333"/>
    </location>
</feature>
<evidence type="ECO:0000313" key="4">
    <source>
        <dbReference type="Proteomes" id="UP001465755"/>
    </source>
</evidence>
<keyword evidence="4" id="KW-1185">Reference proteome</keyword>
<dbReference type="GO" id="GO:0003700">
    <property type="term" value="F:DNA-binding transcription factor activity"/>
    <property type="evidence" value="ECO:0007669"/>
    <property type="project" value="InterPro"/>
</dbReference>
<evidence type="ECO:0000313" key="3">
    <source>
        <dbReference type="EMBL" id="KAK9790347.1"/>
    </source>
</evidence>
<feature type="region of interest" description="Disordered" evidence="1">
    <location>
        <begin position="168"/>
        <end position="252"/>
    </location>
</feature>
<accession>A0AAW1NRD3</accession>
<name>A0AAW1NRD3_9CHLO</name>
<dbReference type="Pfam" id="PF00170">
    <property type="entry name" value="bZIP_1"/>
    <property type="match status" value="1"/>
</dbReference>
<gene>
    <name evidence="3" type="ORF">WJX73_008573</name>
</gene>
<protein>
    <recommendedName>
        <fullName evidence="2">BZIP domain-containing protein</fullName>
    </recommendedName>
</protein>
<reference evidence="3 4" key="1">
    <citation type="journal article" date="2024" name="Nat. Commun.">
        <title>Phylogenomics reveals the evolutionary origins of lichenization in chlorophyte algae.</title>
        <authorList>
            <person name="Puginier C."/>
            <person name="Libourel C."/>
            <person name="Otte J."/>
            <person name="Skaloud P."/>
            <person name="Haon M."/>
            <person name="Grisel S."/>
            <person name="Petersen M."/>
            <person name="Berrin J.G."/>
            <person name="Delaux P.M."/>
            <person name="Dal Grande F."/>
            <person name="Keller J."/>
        </authorList>
    </citation>
    <scope>NUCLEOTIDE SEQUENCE [LARGE SCALE GENOMIC DNA]</scope>
    <source>
        <strain evidence="3 4">SAG 2036</strain>
    </source>
</reference>
<dbReference type="Proteomes" id="UP001465755">
    <property type="component" value="Unassembled WGS sequence"/>
</dbReference>
<dbReference type="InterPro" id="IPR046347">
    <property type="entry name" value="bZIP_sf"/>
</dbReference>